<dbReference type="Proteomes" id="UP000482209">
    <property type="component" value="Unassembled WGS sequence"/>
</dbReference>
<dbReference type="PANTHER" id="PTHR42818:SF1">
    <property type="entry name" value="SULFOPYRUVATE DECARBOXYLASE"/>
    <property type="match status" value="1"/>
</dbReference>
<evidence type="ECO:0000313" key="6">
    <source>
        <dbReference type="EMBL" id="MSS63855.1"/>
    </source>
</evidence>
<dbReference type="CDD" id="cd07035">
    <property type="entry name" value="TPP_PYR_POX_like"/>
    <property type="match status" value="1"/>
</dbReference>
<protein>
    <submittedName>
        <fullName evidence="6">Phosphonopyruvate decarboxylase</fullName>
        <ecNumber evidence="6">4.1.1.82</ecNumber>
    </submittedName>
</protein>
<dbReference type="GO" id="GO:0032923">
    <property type="term" value="P:organic phosphonate biosynthetic process"/>
    <property type="evidence" value="ECO:0007669"/>
    <property type="project" value="InterPro"/>
</dbReference>
<reference evidence="6 7" key="1">
    <citation type="submission" date="2019-08" db="EMBL/GenBank/DDBJ databases">
        <title>In-depth cultivation of the pig gut microbiome towards novel bacterial diversity and tailored functional studies.</title>
        <authorList>
            <person name="Wylensek D."/>
            <person name="Hitch T.C.A."/>
            <person name="Clavel T."/>
        </authorList>
    </citation>
    <scope>NUCLEOTIDE SEQUENCE [LARGE SCALE GENOMIC DNA]</scope>
    <source>
        <strain evidence="6 7">WCA-693-APC-MOT-I</strain>
    </source>
</reference>
<dbReference type="Pfam" id="PF02776">
    <property type="entry name" value="TPP_enzyme_N"/>
    <property type="match status" value="1"/>
</dbReference>
<dbReference type="GO" id="GO:0033980">
    <property type="term" value="F:phosphonopyruvate decarboxylase activity"/>
    <property type="evidence" value="ECO:0007669"/>
    <property type="project" value="UniProtKB-EC"/>
</dbReference>
<sequence length="377" mass="41729">MKANDFVRQIKSIGINNIIGIPDSALKPFCDYINGNKEEEMLHYVPANEGAAVGLAIGDYLATGKPSCLYMQNSGIGNIVNPITSLANEKVYGIPMLLLIGWRGEPGVHDEPQHQFMGEITEEILRVLDIEYKILSSDTSEEELLLAFQRADDVLKENRQFAFVIRKGFFTANEPNCYQNGYSFIREQAIKEIITTLSENDILVSTTGKISREVYEQSNLINNQHSQDFLTVGGMGHASMIALGIAKKKTKNRIYCLDGDGAVLMHMGSLAFIAKQNPDNFIHVCLNNEAHESVGGMPTGAAGIKYAEVAKACGYPVTYTVDNPEDLKRALKEAGQKKQLTFIEVKVSIQSRSDLGRPKETALDNRINFMKYHGVVD</sequence>
<keyword evidence="2" id="KW-0786">Thiamine pyrophosphate</keyword>
<dbReference type="EC" id="4.1.1.82" evidence="6"/>
<dbReference type="CDD" id="cd03371">
    <property type="entry name" value="TPP_PpyrDC"/>
    <property type="match status" value="1"/>
</dbReference>
<dbReference type="InterPro" id="IPR011766">
    <property type="entry name" value="TPP_enzyme_TPP-bd"/>
</dbReference>
<proteinExistence type="predicted"/>
<dbReference type="PANTHER" id="PTHR42818">
    <property type="entry name" value="SULFOPYRUVATE DECARBOXYLASE SUBUNIT ALPHA"/>
    <property type="match status" value="1"/>
</dbReference>
<evidence type="ECO:0000259" key="5">
    <source>
        <dbReference type="Pfam" id="PF02776"/>
    </source>
</evidence>
<dbReference type="SUPFAM" id="SSF52518">
    <property type="entry name" value="Thiamin diphosphate-binding fold (THDP-binding)"/>
    <property type="match status" value="2"/>
</dbReference>
<accession>A0A6L5XYH5</accession>
<evidence type="ECO:0000313" key="7">
    <source>
        <dbReference type="Proteomes" id="UP000482209"/>
    </source>
</evidence>
<dbReference type="InterPro" id="IPR012001">
    <property type="entry name" value="Thiamin_PyroP_enz_TPP-bd_dom"/>
</dbReference>
<keyword evidence="1" id="KW-0210">Decarboxylase</keyword>
<dbReference type="InterPro" id="IPR029061">
    <property type="entry name" value="THDP-binding"/>
</dbReference>
<dbReference type="GO" id="GO:0030976">
    <property type="term" value="F:thiamine pyrophosphate binding"/>
    <property type="evidence" value="ECO:0007669"/>
    <property type="project" value="InterPro"/>
</dbReference>
<dbReference type="EMBL" id="VUMT01000010">
    <property type="protein sequence ID" value="MSS63855.1"/>
    <property type="molecule type" value="Genomic_DNA"/>
</dbReference>
<keyword evidence="7" id="KW-1185">Reference proteome</keyword>
<evidence type="ECO:0000256" key="1">
    <source>
        <dbReference type="ARBA" id="ARBA00022793"/>
    </source>
</evidence>
<comment type="caution">
    <text evidence="6">The sequence shown here is derived from an EMBL/GenBank/DDBJ whole genome shotgun (WGS) entry which is preliminary data.</text>
</comment>
<feature type="domain" description="Thiamine pyrophosphate enzyme TPP-binding" evidence="4">
    <location>
        <begin position="225"/>
        <end position="345"/>
    </location>
</feature>
<feature type="domain" description="Thiamine pyrophosphate enzyme N-terminal TPP-binding" evidence="5">
    <location>
        <begin position="4"/>
        <end position="120"/>
    </location>
</feature>
<dbReference type="Gene3D" id="3.40.50.970">
    <property type="match status" value="2"/>
</dbReference>
<dbReference type="Pfam" id="PF02775">
    <property type="entry name" value="TPP_enzyme_C"/>
    <property type="match status" value="1"/>
</dbReference>
<evidence type="ECO:0000256" key="2">
    <source>
        <dbReference type="ARBA" id="ARBA00023052"/>
    </source>
</evidence>
<dbReference type="NCBIfam" id="TIGR03297">
    <property type="entry name" value="Ppyr-DeCO2ase"/>
    <property type="match status" value="1"/>
</dbReference>
<evidence type="ECO:0000259" key="4">
    <source>
        <dbReference type="Pfam" id="PF02775"/>
    </source>
</evidence>
<keyword evidence="6" id="KW-0670">Pyruvate</keyword>
<evidence type="ECO:0000256" key="3">
    <source>
        <dbReference type="ARBA" id="ARBA00023239"/>
    </source>
</evidence>
<dbReference type="InterPro" id="IPR017684">
    <property type="entry name" value="Phosphono-pyrv_decarboxylase"/>
</dbReference>
<keyword evidence="3 6" id="KW-0456">Lyase</keyword>
<organism evidence="6 7">
    <name type="scientific">Velocimicrobium porci</name>
    <dbReference type="NCBI Taxonomy" id="2606634"/>
    <lineage>
        <taxon>Bacteria</taxon>
        <taxon>Bacillati</taxon>
        <taxon>Bacillota</taxon>
        <taxon>Clostridia</taxon>
        <taxon>Lachnospirales</taxon>
        <taxon>Lachnospiraceae</taxon>
        <taxon>Velocimicrobium</taxon>
    </lineage>
</organism>
<name>A0A6L5XYH5_9FIRM</name>
<dbReference type="RefSeq" id="WP_328597819.1">
    <property type="nucleotide sequence ID" value="NZ_VUMT01000010.1"/>
</dbReference>
<dbReference type="AlphaFoldDB" id="A0A6L5XYH5"/>
<gene>
    <name evidence="6" type="primary">aepY</name>
    <name evidence="6" type="ORF">FYJ58_08190</name>
</gene>
<dbReference type="InterPro" id="IPR051818">
    <property type="entry name" value="TPP_dependent_decarboxylase"/>
</dbReference>